<dbReference type="PANTHER" id="PTHR32026">
    <property type="entry name" value="METHYLTRANSFERASE-LIKE PROTEIN 24"/>
    <property type="match status" value="1"/>
</dbReference>
<reference evidence="3 4" key="1">
    <citation type="journal article" date="2023" name="Nucleic Acids Res.">
        <title>The hologenome of Daphnia magna reveals possible DNA methylation and microbiome-mediated evolution of the host genome.</title>
        <authorList>
            <person name="Chaturvedi A."/>
            <person name="Li X."/>
            <person name="Dhandapani V."/>
            <person name="Marshall H."/>
            <person name="Kissane S."/>
            <person name="Cuenca-Cambronero M."/>
            <person name="Asole G."/>
            <person name="Calvet F."/>
            <person name="Ruiz-Romero M."/>
            <person name="Marangio P."/>
            <person name="Guigo R."/>
            <person name="Rago D."/>
            <person name="Mirbahai L."/>
            <person name="Eastwood N."/>
            <person name="Colbourne J.K."/>
            <person name="Zhou J."/>
            <person name="Mallon E."/>
            <person name="Orsini L."/>
        </authorList>
    </citation>
    <scope>NUCLEOTIDE SEQUENCE [LARGE SCALE GENOMIC DNA]</scope>
    <source>
        <strain evidence="3">LRV0_1</strain>
    </source>
</reference>
<evidence type="ECO:0000313" key="3">
    <source>
        <dbReference type="EMBL" id="KAK4006440.1"/>
    </source>
</evidence>
<sequence>MARMCFTCKRITKKRIVCTTFSLLMSCIVCIILAFSLKFIYVHFTQQHVKISSKFTATTLLPCKVNDLLQDPLTDWDLLLDVESLTGSQVMQYFTWTNHSSCLLTHDFGGEIRKNPTGIAGQKAVCIDPNVAPQPNQCLVYSFGIDNEWSFDEYMEQYGCEVFAFDPAMNVESHDHSPRIHFYNWGLSNQDEHNVFENWTMRSLSSIYESLVIHHGHSIIDYLKIDIEFYEWIALPQILKSGMLSKVRQMGIEVHLDHRDNIEKYREWAKILRSLENGGMIRFDSKHNPWSVGNFTEIGLWGSFGHEIAWYNGKLSQS</sequence>
<gene>
    <name evidence="3" type="ORF">OUZ56_011593</name>
</gene>
<dbReference type="PROSITE" id="PS51257">
    <property type="entry name" value="PROKAR_LIPOPROTEIN"/>
    <property type="match status" value="1"/>
</dbReference>
<evidence type="ECO:0000313" key="4">
    <source>
        <dbReference type="Proteomes" id="UP001234178"/>
    </source>
</evidence>
<feature type="transmembrane region" description="Helical" evidence="1">
    <location>
        <begin position="21"/>
        <end position="44"/>
    </location>
</feature>
<organism evidence="3 4">
    <name type="scientific">Daphnia magna</name>
    <dbReference type="NCBI Taxonomy" id="35525"/>
    <lineage>
        <taxon>Eukaryota</taxon>
        <taxon>Metazoa</taxon>
        <taxon>Ecdysozoa</taxon>
        <taxon>Arthropoda</taxon>
        <taxon>Crustacea</taxon>
        <taxon>Branchiopoda</taxon>
        <taxon>Diplostraca</taxon>
        <taxon>Cladocera</taxon>
        <taxon>Anomopoda</taxon>
        <taxon>Daphniidae</taxon>
        <taxon>Daphnia</taxon>
    </lineage>
</organism>
<proteinExistence type="predicted"/>
<evidence type="ECO:0000256" key="1">
    <source>
        <dbReference type="SAM" id="Phobius"/>
    </source>
</evidence>
<keyword evidence="1" id="KW-0812">Transmembrane</keyword>
<dbReference type="InterPro" id="IPR029063">
    <property type="entry name" value="SAM-dependent_MTases_sf"/>
</dbReference>
<keyword evidence="1" id="KW-0472">Membrane</keyword>
<comment type="caution">
    <text evidence="3">The sequence shown here is derived from an EMBL/GenBank/DDBJ whole genome shotgun (WGS) entry which is preliminary data.</text>
</comment>
<dbReference type="InterPro" id="IPR026913">
    <property type="entry name" value="METTL24"/>
</dbReference>
<protein>
    <recommendedName>
        <fullName evidence="2">Methyltransferase domain-containing protein</fullName>
    </recommendedName>
</protein>
<dbReference type="Proteomes" id="UP001234178">
    <property type="component" value="Unassembled WGS sequence"/>
</dbReference>
<dbReference type="SUPFAM" id="SSF53335">
    <property type="entry name" value="S-adenosyl-L-methionine-dependent methyltransferases"/>
    <property type="match status" value="1"/>
</dbReference>
<dbReference type="PANTHER" id="PTHR32026:SF10">
    <property type="entry name" value="METHYLTRANSFERASE-LIKE PROTEIN 24-RELATED"/>
    <property type="match status" value="1"/>
</dbReference>
<dbReference type="Pfam" id="PF13383">
    <property type="entry name" value="Methyltransf_22"/>
    <property type="match status" value="1"/>
</dbReference>
<feature type="domain" description="Methyltransferase" evidence="2">
    <location>
        <begin position="121"/>
        <end position="296"/>
    </location>
</feature>
<name>A0ABQ9Z0S3_9CRUS</name>
<dbReference type="InterPro" id="IPR025714">
    <property type="entry name" value="Methyltranfer_dom"/>
</dbReference>
<dbReference type="EMBL" id="JAOYFB010000002">
    <property type="protein sequence ID" value="KAK4006440.1"/>
    <property type="molecule type" value="Genomic_DNA"/>
</dbReference>
<keyword evidence="1" id="KW-1133">Transmembrane helix</keyword>
<accession>A0ABQ9Z0S3</accession>
<evidence type="ECO:0000259" key="2">
    <source>
        <dbReference type="Pfam" id="PF13383"/>
    </source>
</evidence>
<keyword evidence="4" id="KW-1185">Reference proteome</keyword>